<dbReference type="Pfam" id="PF05699">
    <property type="entry name" value="Dimer_Tnp_hAT"/>
    <property type="match status" value="1"/>
</dbReference>
<dbReference type="EMBL" id="CAJQZP010000935">
    <property type="protein sequence ID" value="CAG4997497.1"/>
    <property type="molecule type" value="Genomic_DNA"/>
</dbReference>
<dbReference type="GO" id="GO:0046983">
    <property type="term" value="F:protein dimerization activity"/>
    <property type="evidence" value="ECO:0007669"/>
    <property type="project" value="InterPro"/>
</dbReference>
<comment type="caution">
    <text evidence="2">The sequence shown here is derived from an EMBL/GenBank/DDBJ whole genome shotgun (WGS) entry which is preliminary data.</text>
</comment>
<feature type="domain" description="HAT C-terminal dimerisation" evidence="1">
    <location>
        <begin position="240"/>
        <end position="308"/>
    </location>
</feature>
<organism evidence="2 3">
    <name type="scientific">Parnassius apollo</name>
    <name type="common">Apollo butterfly</name>
    <name type="synonym">Papilio apollo</name>
    <dbReference type="NCBI Taxonomy" id="110799"/>
    <lineage>
        <taxon>Eukaryota</taxon>
        <taxon>Metazoa</taxon>
        <taxon>Ecdysozoa</taxon>
        <taxon>Arthropoda</taxon>
        <taxon>Hexapoda</taxon>
        <taxon>Insecta</taxon>
        <taxon>Pterygota</taxon>
        <taxon>Neoptera</taxon>
        <taxon>Endopterygota</taxon>
        <taxon>Lepidoptera</taxon>
        <taxon>Glossata</taxon>
        <taxon>Ditrysia</taxon>
        <taxon>Papilionoidea</taxon>
        <taxon>Papilionidae</taxon>
        <taxon>Parnassiinae</taxon>
        <taxon>Parnassini</taxon>
        <taxon>Parnassius</taxon>
        <taxon>Parnassius</taxon>
    </lineage>
</organism>
<keyword evidence="3" id="KW-1185">Reference proteome</keyword>
<dbReference type="PANTHER" id="PTHR46880">
    <property type="entry name" value="RAS-ASSOCIATING DOMAIN-CONTAINING PROTEIN"/>
    <property type="match status" value="1"/>
</dbReference>
<evidence type="ECO:0000313" key="3">
    <source>
        <dbReference type="Proteomes" id="UP000691718"/>
    </source>
</evidence>
<dbReference type="Proteomes" id="UP000691718">
    <property type="component" value="Unassembled WGS sequence"/>
</dbReference>
<reference evidence="2" key="1">
    <citation type="submission" date="2021-04" db="EMBL/GenBank/DDBJ databases">
        <authorList>
            <person name="Tunstrom K."/>
        </authorList>
    </citation>
    <scope>NUCLEOTIDE SEQUENCE</scope>
</reference>
<gene>
    <name evidence="2" type="ORF">PAPOLLO_LOCUS13192</name>
</gene>
<accession>A0A8S3X2Y1</accession>
<proteinExistence type="predicted"/>
<evidence type="ECO:0000313" key="2">
    <source>
        <dbReference type="EMBL" id="CAG4997497.1"/>
    </source>
</evidence>
<evidence type="ECO:0000259" key="1">
    <source>
        <dbReference type="Pfam" id="PF05699"/>
    </source>
</evidence>
<dbReference type="InterPro" id="IPR008906">
    <property type="entry name" value="HATC_C_dom"/>
</dbReference>
<sequence length="351" mass="40532">MKRKYTQGYRDEWEQDPSFKSWLCKSKVNTTSAHCKACNCEVLSRVASLKEHMATSKHIKNMKGYSGISQIDTIFKTSTISEEVKKAEISIVAALVEHNNTFRVMDHSIDPSSKMHFLPIQNMYLGTNVAMTLESLKDDFRMRSKIEEFLNRFQSFLIELSNQFLQRLPVQDNFLQDLSFIDPQKAVYGEFRTLIGILKRFPNIVATENMQIVDNEYRELKLDVSVSNLLSTSSLTSETFMVDKFWSEVSQICDANSKPKYGNLSRFVKQMTILPLSNAKVERIFSDINRIKNQDRNRFNNKNVGAIMHGKEGLRQLEGGCSRFDPDRSIIKLMDSKQLYDNVTQHKDEES</sequence>
<dbReference type="PANTHER" id="PTHR46880:SF9">
    <property type="entry name" value="ZINC FINGER PROTEIN 862"/>
    <property type="match status" value="1"/>
</dbReference>
<protein>
    <submittedName>
        <fullName evidence="2">(apollo) hypothetical protein</fullName>
    </submittedName>
</protein>
<dbReference type="AlphaFoldDB" id="A0A8S3X2Y1"/>
<dbReference type="OrthoDB" id="6159421at2759"/>
<name>A0A8S3X2Y1_PARAO</name>